<name>M1BYW1_SOLTU</name>
<dbReference type="OMA" id="MGKGHIT"/>
<reference evidence="1" key="2">
    <citation type="submission" date="2015-06" db="UniProtKB">
        <authorList>
            <consortium name="EnsemblPlants"/>
        </authorList>
    </citation>
    <scope>IDENTIFICATION</scope>
    <source>
        <strain evidence="1">DM1-3 516 R44</strain>
    </source>
</reference>
<dbReference type="EnsemblPlants" id="PGSC0003DMT400056050">
    <property type="protein sequence ID" value="PGSC0003DMT400056050"/>
    <property type="gene ID" value="PGSC0003DMG400021776"/>
</dbReference>
<dbReference type="STRING" id="4113.M1BYW1"/>
<dbReference type="InParanoid" id="M1BYW1"/>
<dbReference type="PANTHER" id="PTHR31286:SF165">
    <property type="entry name" value="DUF4283 DOMAIN-CONTAINING PROTEIN"/>
    <property type="match status" value="1"/>
</dbReference>
<dbReference type="Proteomes" id="UP000011115">
    <property type="component" value="Unassembled WGS sequence"/>
</dbReference>
<sequence length="101" mass="11883">MIGKQEVLQGGIYHFDNKPFIVKEWTPELEFTKEELQIVPIWIKFPDLDFKYWSKVVLNKIGRLVGKPIMVDHNIEERNRLNFARILVEVEMGTKLPCGKV</sequence>
<dbReference type="Gramene" id="PGSC0003DMT400056050">
    <property type="protein sequence ID" value="PGSC0003DMT400056050"/>
    <property type="gene ID" value="PGSC0003DMG400021776"/>
</dbReference>
<accession>M1BYW1</accession>
<evidence type="ECO:0000313" key="1">
    <source>
        <dbReference type="EnsemblPlants" id="PGSC0003DMT400056050"/>
    </source>
</evidence>
<dbReference type="InterPro" id="IPR040256">
    <property type="entry name" value="At4g02000-like"/>
</dbReference>
<dbReference type="HOGENOM" id="CLU_2296682_0_0_1"/>
<protein>
    <submittedName>
        <fullName evidence="1">Endonuclease/exonuclease/phosphatase</fullName>
    </submittedName>
</protein>
<dbReference type="PaxDb" id="4113-PGSC0003DMT400056050"/>
<dbReference type="PANTHER" id="PTHR31286">
    <property type="entry name" value="GLYCINE-RICH CELL WALL STRUCTURAL PROTEIN 1.8-LIKE"/>
    <property type="match status" value="1"/>
</dbReference>
<dbReference type="AlphaFoldDB" id="M1BYW1"/>
<evidence type="ECO:0000313" key="2">
    <source>
        <dbReference type="Proteomes" id="UP000011115"/>
    </source>
</evidence>
<reference evidence="2" key="1">
    <citation type="journal article" date="2011" name="Nature">
        <title>Genome sequence and analysis of the tuber crop potato.</title>
        <authorList>
            <consortium name="The Potato Genome Sequencing Consortium"/>
        </authorList>
    </citation>
    <scope>NUCLEOTIDE SEQUENCE [LARGE SCALE GENOMIC DNA]</scope>
    <source>
        <strain evidence="2">cv. DM1-3 516 R44</strain>
    </source>
</reference>
<organism evidence="1 2">
    <name type="scientific">Solanum tuberosum</name>
    <name type="common">Potato</name>
    <dbReference type="NCBI Taxonomy" id="4113"/>
    <lineage>
        <taxon>Eukaryota</taxon>
        <taxon>Viridiplantae</taxon>
        <taxon>Streptophyta</taxon>
        <taxon>Embryophyta</taxon>
        <taxon>Tracheophyta</taxon>
        <taxon>Spermatophyta</taxon>
        <taxon>Magnoliopsida</taxon>
        <taxon>eudicotyledons</taxon>
        <taxon>Gunneridae</taxon>
        <taxon>Pentapetalae</taxon>
        <taxon>asterids</taxon>
        <taxon>lamiids</taxon>
        <taxon>Solanales</taxon>
        <taxon>Solanaceae</taxon>
        <taxon>Solanoideae</taxon>
        <taxon>Solaneae</taxon>
        <taxon>Solanum</taxon>
    </lineage>
</organism>
<dbReference type="eggNOG" id="KOG1075">
    <property type="taxonomic scope" value="Eukaryota"/>
</dbReference>
<keyword evidence="2" id="KW-1185">Reference proteome</keyword>
<proteinExistence type="predicted"/>